<evidence type="ECO:0000313" key="2">
    <source>
        <dbReference type="EMBL" id="PZR05276.1"/>
    </source>
</evidence>
<dbReference type="Pfam" id="PF13517">
    <property type="entry name" value="FG-GAP_3"/>
    <property type="match status" value="1"/>
</dbReference>
<name>A0A2W5T061_9BACT</name>
<proteinExistence type="predicted"/>
<dbReference type="SUPFAM" id="SSF69318">
    <property type="entry name" value="Integrin alpha N-terminal domain"/>
    <property type="match status" value="1"/>
</dbReference>
<dbReference type="PANTHER" id="PTHR46580:SF4">
    <property type="entry name" value="ATP_GTP-BINDING PROTEIN"/>
    <property type="match status" value="1"/>
</dbReference>
<dbReference type="PANTHER" id="PTHR46580">
    <property type="entry name" value="SENSOR KINASE-RELATED"/>
    <property type="match status" value="1"/>
</dbReference>
<dbReference type="PROSITE" id="PS51257">
    <property type="entry name" value="PROKAR_LIPOPROTEIN"/>
    <property type="match status" value="1"/>
</dbReference>
<evidence type="ECO:0008006" key="4">
    <source>
        <dbReference type="Google" id="ProtNLM"/>
    </source>
</evidence>
<accession>A0A2W5T061</accession>
<keyword evidence="1" id="KW-0732">Signal</keyword>
<comment type="caution">
    <text evidence="2">The sequence shown here is derived from an EMBL/GenBank/DDBJ whole genome shotgun (WGS) entry which is preliminary data.</text>
</comment>
<reference evidence="2 3" key="1">
    <citation type="submission" date="2017-08" db="EMBL/GenBank/DDBJ databases">
        <title>Infants hospitalized years apart are colonized by the same room-sourced microbial strains.</title>
        <authorList>
            <person name="Brooks B."/>
            <person name="Olm M.R."/>
            <person name="Firek B.A."/>
            <person name="Baker R."/>
            <person name="Thomas B.C."/>
            <person name="Morowitz M.J."/>
            <person name="Banfield J.F."/>
        </authorList>
    </citation>
    <scope>NUCLEOTIDE SEQUENCE [LARGE SCALE GENOMIC DNA]</scope>
    <source>
        <strain evidence="2">S2_003_000_R2_14</strain>
    </source>
</reference>
<sequence>MSRSLSVVALVVLLTTGCDTPPGEADDGGVIDSGVVVPVDAGVRDAGVSDAGATDAGVIDAGATDAGAVDAGVMDAGIVDAGMPDAGVADAGGVDAGFFFPAQRIDSALLDGGAVRHVLAADVDQDGHLDLIISGTPRAVLFGDGDGGFPTPQLLPTTGVAAMSAIVDVNADGLPDIVTSNSNLSTRPFSLSTNVGARQFSTVGGASAGPTTVLAPLGRGDGGVEFVFQSGGSSGVLHHTVLPDGGWFASGPTLEPASTYEGDPNLAVFDFTGDGQRDLVLIRPATPNTQMVYLAKEDGGFVERARFPVPFQTDQWTYQQNVIEPSGALLALGWETAPMTGLSVQRIFRAQSDGGFDTAFAYPYTLSSSLALALADFEGDGVPELLLTRGSGVDPSPGGDLLVLGNDGGTYVELDRASSLPRNANTMAVGDFDEDGRLDVVVGFYQEQPLMLLRGR</sequence>
<protein>
    <recommendedName>
        <fullName evidence="4">VCBS repeat protein</fullName>
    </recommendedName>
</protein>
<evidence type="ECO:0000313" key="3">
    <source>
        <dbReference type="Proteomes" id="UP000249061"/>
    </source>
</evidence>
<dbReference type="Gene3D" id="2.130.10.130">
    <property type="entry name" value="Integrin alpha, N-terminal"/>
    <property type="match status" value="1"/>
</dbReference>
<dbReference type="AlphaFoldDB" id="A0A2W5T061"/>
<dbReference type="EMBL" id="QFQP01000046">
    <property type="protein sequence ID" value="PZR05276.1"/>
    <property type="molecule type" value="Genomic_DNA"/>
</dbReference>
<evidence type="ECO:0000256" key="1">
    <source>
        <dbReference type="ARBA" id="ARBA00022729"/>
    </source>
</evidence>
<dbReference type="InterPro" id="IPR013517">
    <property type="entry name" value="FG-GAP"/>
</dbReference>
<organism evidence="2 3">
    <name type="scientific">Archangium gephyra</name>
    <dbReference type="NCBI Taxonomy" id="48"/>
    <lineage>
        <taxon>Bacteria</taxon>
        <taxon>Pseudomonadati</taxon>
        <taxon>Myxococcota</taxon>
        <taxon>Myxococcia</taxon>
        <taxon>Myxococcales</taxon>
        <taxon>Cystobacterineae</taxon>
        <taxon>Archangiaceae</taxon>
        <taxon>Archangium</taxon>
    </lineage>
</organism>
<dbReference type="Proteomes" id="UP000249061">
    <property type="component" value="Unassembled WGS sequence"/>
</dbReference>
<dbReference type="InterPro" id="IPR028994">
    <property type="entry name" value="Integrin_alpha_N"/>
</dbReference>
<gene>
    <name evidence="2" type="ORF">DI536_32650</name>
</gene>